<organism evidence="1">
    <name type="scientific">marine metagenome</name>
    <dbReference type="NCBI Taxonomy" id="408172"/>
    <lineage>
        <taxon>unclassified sequences</taxon>
        <taxon>metagenomes</taxon>
        <taxon>ecological metagenomes</taxon>
    </lineage>
</organism>
<name>A0A382SEM0_9ZZZZ</name>
<evidence type="ECO:0000313" key="1">
    <source>
        <dbReference type="EMBL" id="SVD08293.1"/>
    </source>
</evidence>
<proteinExistence type="predicted"/>
<reference evidence="1" key="1">
    <citation type="submission" date="2018-05" db="EMBL/GenBank/DDBJ databases">
        <authorList>
            <person name="Lanie J.A."/>
            <person name="Ng W.-L."/>
            <person name="Kazmierczak K.M."/>
            <person name="Andrzejewski T.M."/>
            <person name="Davidsen T.M."/>
            <person name="Wayne K.J."/>
            <person name="Tettelin H."/>
            <person name="Glass J.I."/>
            <person name="Rusch D."/>
            <person name="Podicherti R."/>
            <person name="Tsui H.-C.T."/>
            <person name="Winkler M.E."/>
        </authorList>
    </citation>
    <scope>NUCLEOTIDE SEQUENCE</scope>
</reference>
<gene>
    <name evidence="1" type="ORF">METZ01_LOCUS361147</name>
</gene>
<evidence type="ECO:0008006" key="2">
    <source>
        <dbReference type="Google" id="ProtNLM"/>
    </source>
</evidence>
<protein>
    <recommendedName>
        <fullName evidence="2">NIPSNAP domain-containing protein</fullName>
    </recommendedName>
</protein>
<sequence length="128" mass="15732">MNAYQEHYKLSFIEVESWEVKPGHQHDHDEIIRQWFSFVEKNHDKLFPEWKSAKYFCQLDSSGNPTGRYIMNFEFHSLEGHDSYKERRKNWDGPYEEYKSVDPYEHFIIESVTVEYWEPLEQDLWLSF</sequence>
<dbReference type="EMBL" id="UINC01128503">
    <property type="protein sequence ID" value="SVD08293.1"/>
    <property type="molecule type" value="Genomic_DNA"/>
</dbReference>
<dbReference type="AlphaFoldDB" id="A0A382SEM0"/>
<accession>A0A382SEM0</accession>